<feature type="domain" description="FHA" evidence="3">
    <location>
        <begin position="165"/>
        <end position="222"/>
    </location>
</feature>
<dbReference type="EMBL" id="RCMK01000035">
    <property type="protein sequence ID" value="KAG2952636.1"/>
    <property type="molecule type" value="Genomic_DNA"/>
</dbReference>
<dbReference type="PROSITE" id="PS50006">
    <property type="entry name" value="FHA_DOMAIN"/>
    <property type="match status" value="1"/>
</dbReference>
<sequence>MRKNLRLANLHIAALFQIGAKCGVPKEKKMKRKQATGMAAASSEDKKKPMKKKVRASEANAHERDALTQEVDEMIDVQGFLLLECQVSSKKLVEQAKLRAAELRREMEEGKKVLLNALEAEKENLDKVDENTIPRAFTISVRCVTGPYRGRKFSMDMDVKRHSSCFVGRSTGRKFRSPRGLSMPKDSELSTSHGEIKMETTGKVFFIDKDSTNGTRIDDVELEPEKPYELTISKPIKVEVGAGEYEFTFEQKA</sequence>
<protein>
    <recommendedName>
        <fullName evidence="3">FHA domain-containing protein</fullName>
    </recommendedName>
</protein>
<dbReference type="Pfam" id="PF00498">
    <property type="entry name" value="FHA"/>
    <property type="match status" value="1"/>
</dbReference>
<dbReference type="VEuPathDB" id="FungiDB:PC110_g3994"/>
<dbReference type="AlphaFoldDB" id="A0A8T1LRQ9"/>
<dbReference type="InterPro" id="IPR008984">
    <property type="entry name" value="SMAD_FHA_dom_sf"/>
</dbReference>
<reference evidence="5" key="1">
    <citation type="submission" date="2018-05" db="EMBL/GenBank/DDBJ databases">
        <title>Effector identification in a new, highly contiguous assembly of the strawberry crown rot pathogen Phytophthora cactorum.</title>
        <authorList>
            <person name="Armitage A.D."/>
            <person name="Nellist C.F."/>
            <person name="Bates H."/>
            <person name="Vickerstaff R.J."/>
            <person name="Harrison R.J."/>
        </authorList>
    </citation>
    <scope>NUCLEOTIDE SEQUENCE</scope>
    <source>
        <strain evidence="4">4040</strain>
        <strain evidence="5">P421</strain>
    </source>
</reference>
<dbReference type="SUPFAM" id="SSF49879">
    <property type="entry name" value="SMAD/FHA domain"/>
    <property type="match status" value="1"/>
</dbReference>
<feature type="region of interest" description="Disordered" evidence="2">
    <location>
        <begin position="27"/>
        <end position="65"/>
    </location>
</feature>
<evidence type="ECO:0000256" key="1">
    <source>
        <dbReference type="SAM" id="Coils"/>
    </source>
</evidence>
<comment type="caution">
    <text evidence="5">The sequence shown here is derived from an EMBL/GenBank/DDBJ whole genome shotgun (WGS) entry which is preliminary data.</text>
</comment>
<proteinExistence type="predicted"/>
<evidence type="ECO:0000313" key="5">
    <source>
        <dbReference type="EMBL" id="KAG3228619.1"/>
    </source>
</evidence>
<dbReference type="EMBL" id="RCMV01000013">
    <property type="protein sequence ID" value="KAG3228619.1"/>
    <property type="molecule type" value="Genomic_DNA"/>
</dbReference>
<accession>A0A8T1LRQ9</accession>
<dbReference type="Gene3D" id="2.60.200.20">
    <property type="match status" value="1"/>
</dbReference>
<dbReference type="InterPro" id="IPR000253">
    <property type="entry name" value="FHA_dom"/>
</dbReference>
<evidence type="ECO:0000313" key="4">
    <source>
        <dbReference type="EMBL" id="KAG2952636.1"/>
    </source>
</evidence>
<evidence type="ECO:0000256" key="2">
    <source>
        <dbReference type="SAM" id="MobiDB-lite"/>
    </source>
</evidence>
<feature type="coiled-coil region" evidence="1">
    <location>
        <begin position="93"/>
        <end position="131"/>
    </location>
</feature>
<evidence type="ECO:0000313" key="6">
    <source>
        <dbReference type="Proteomes" id="UP000760860"/>
    </source>
</evidence>
<keyword evidence="1" id="KW-0175">Coiled coil</keyword>
<evidence type="ECO:0000259" key="3">
    <source>
        <dbReference type="PROSITE" id="PS50006"/>
    </source>
</evidence>
<gene>
    <name evidence="4" type="ORF">PC117_g2655</name>
    <name evidence="5" type="ORF">PC129_g881</name>
</gene>
<dbReference type="Proteomes" id="UP000736787">
    <property type="component" value="Unassembled WGS sequence"/>
</dbReference>
<organism evidence="5 6">
    <name type="scientific">Phytophthora cactorum</name>
    <dbReference type="NCBI Taxonomy" id="29920"/>
    <lineage>
        <taxon>Eukaryota</taxon>
        <taxon>Sar</taxon>
        <taxon>Stramenopiles</taxon>
        <taxon>Oomycota</taxon>
        <taxon>Peronosporomycetes</taxon>
        <taxon>Peronosporales</taxon>
        <taxon>Peronosporaceae</taxon>
        <taxon>Phytophthora</taxon>
    </lineage>
</organism>
<dbReference type="Proteomes" id="UP000760860">
    <property type="component" value="Unassembled WGS sequence"/>
</dbReference>
<name>A0A8T1LRQ9_9STRA</name>